<evidence type="ECO:0000313" key="2">
    <source>
        <dbReference type="Proteomes" id="UP000036325"/>
    </source>
</evidence>
<dbReference type="STRING" id="1608994.TU86_22065"/>
<accession>A0A0J6IA80</accession>
<dbReference type="InterPro" id="IPR010221">
    <property type="entry name" value="VCBS_dom"/>
</dbReference>
<dbReference type="Proteomes" id="UP000036325">
    <property type="component" value="Unassembled WGS sequence"/>
</dbReference>
<evidence type="ECO:0000313" key="1">
    <source>
        <dbReference type="EMBL" id="KMN08679.1"/>
    </source>
</evidence>
<evidence type="ECO:0008006" key="3">
    <source>
        <dbReference type="Google" id="ProtNLM"/>
    </source>
</evidence>
<gene>
    <name evidence="1" type="ORF">TU86_22065</name>
</gene>
<name>A0A0J6IA80_9PSED</name>
<dbReference type="Pfam" id="PF17963">
    <property type="entry name" value="Big_9"/>
    <property type="match status" value="2"/>
</dbReference>
<dbReference type="NCBIfam" id="TIGR01965">
    <property type="entry name" value="VCBS_repeat"/>
    <property type="match status" value="2"/>
</dbReference>
<sequence length="264" mass="26010">ATDALGNTTTGTIKISIVDDVPQATNDTGTLIEGGTSTLNVLTNDILGADGGAVGGAVVAIKAGSNAAVTVTSGGSTVINGTYGTLTISADGTAVYKGTPNLVTTPTATDTFTYTIRDGDGDQSTATVTFTLTDSGLKVVSDAQATVFENALDLVKDGADLAQGTVTGSTPASTAETVTGNLTANTSGGSGAVTFALLGSTTGAYGQIHLDANGQYTYTLTSAPKTTPGADNGANVIDGQESFTYQATDALGNTTTGTIKISIV</sequence>
<proteinExistence type="predicted"/>
<reference evidence="1 2" key="1">
    <citation type="submission" date="2015-02" db="EMBL/GenBank/DDBJ databases">
        <title>Pseudomonas helleri sp. nov. and Pseudomonas weihenstephanensis sp. nov., isolated from raw cows milk.</title>
        <authorList>
            <person name="von Neubeck M."/>
            <person name="Huptas C."/>
            <person name="Wenning M."/>
            <person name="Scherer S."/>
        </authorList>
    </citation>
    <scope>NUCLEOTIDE SEQUENCE [LARGE SCALE GENOMIC DNA]</scope>
    <source>
        <strain evidence="1 2">DSM 29166</strain>
    </source>
</reference>
<dbReference type="AlphaFoldDB" id="A0A0J6IA80"/>
<feature type="non-terminal residue" evidence="1">
    <location>
        <position position="1"/>
    </location>
</feature>
<dbReference type="RefSeq" id="WP_048366449.1">
    <property type="nucleotide sequence ID" value="NZ_JYLF01000028.1"/>
</dbReference>
<protein>
    <recommendedName>
        <fullName evidence="3">Structural toxin protein RtxA</fullName>
    </recommendedName>
</protein>
<dbReference type="EMBL" id="JYLF01000028">
    <property type="protein sequence ID" value="KMN08679.1"/>
    <property type="molecule type" value="Genomic_DNA"/>
</dbReference>
<comment type="caution">
    <text evidence="1">The sequence shown here is derived from an EMBL/GenBank/DDBJ whole genome shotgun (WGS) entry which is preliminary data.</text>
</comment>
<feature type="non-terminal residue" evidence="1">
    <location>
        <position position="264"/>
    </location>
</feature>
<organism evidence="1 2">
    <name type="scientific">Pseudomonas weihenstephanensis</name>
    <dbReference type="NCBI Taxonomy" id="1608994"/>
    <lineage>
        <taxon>Bacteria</taxon>
        <taxon>Pseudomonadati</taxon>
        <taxon>Pseudomonadota</taxon>
        <taxon>Gammaproteobacteria</taxon>
        <taxon>Pseudomonadales</taxon>
        <taxon>Pseudomonadaceae</taxon>
        <taxon>Pseudomonas</taxon>
    </lineage>
</organism>